<protein>
    <submittedName>
        <fullName evidence="2">Uncharacterized protein</fullName>
    </submittedName>
</protein>
<evidence type="ECO:0000313" key="2">
    <source>
        <dbReference type="EMBL" id="RIA83785.1"/>
    </source>
</evidence>
<sequence>MLRQRVESYNALIKESVKSSTTFFELNIQTQSQLDKKERFEWQEEQANQNPTVGLPNVIEKQERFDDDDVEQERPDDVDDEQERSDDDDEC</sequence>
<dbReference type="OrthoDB" id="2440185at2759"/>
<name>A0A397SI04_9GLOM</name>
<dbReference type="EMBL" id="QKYT01000542">
    <property type="protein sequence ID" value="RIA83785.1"/>
    <property type="molecule type" value="Genomic_DNA"/>
</dbReference>
<feature type="region of interest" description="Disordered" evidence="1">
    <location>
        <begin position="44"/>
        <end position="91"/>
    </location>
</feature>
<evidence type="ECO:0000313" key="3">
    <source>
        <dbReference type="Proteomes" id="UP000265703"/>
    </source>
</evidence>
<keyword evidence="3" id="KW-1185">Reference proteome</keyword>
<feature type="compositionally biased region" description="Acidic residues" evidence="1">
    <location>
        <begin position="65"/>
        <end position="91"/>
    </location>
</feature>
<comment type="caution">
    <text evidence="2">The sequence shown here is derived from an EMBL/GenBank/DDBJ whole genome shotgun (WGS) entry which is preliminary data.</text>
</comment>
<gene>
    <name evidence="2" type="ORF">C1645_833266</name>
</gene>
<reference evidence="2 3" key="1">
    <citation type="submission" date="2018-06" db="EMBL/GenBank/DDBJ databases">
        <title>Comparative genomics reveals the genomic features of Rhizophagus irregularis, R. cerebriforme, R. diaphanum and Gigaspora rosea, and their symbiotic lifestyle signature.</title>
        <authorList>
            <person name="Morin E."/>
            <person name="San Clemente H."/>
            <person name="Chen E.C.H."/>
            <person name="De La Providencia I."/>
            <person name="Hainaut M."/>
            <person name="Kuo A."/>
            <person name="Kohler A."/>
            <person name="Murat C."/>
            <person name="Tang N."/>
            <person name="Roy S."/>
            <person name="Loubradou J."/>
            <person name="Henrissat B."/>
            <person name="Grigoriev I.V."/>
            <person name="Corradi N."/>
            <person name="Roux C."/>
            <person name="Martin F.M."/>
        </authorList>
    </citation>
    <scope>NUCLEOTIDE SEQUENCE [LARGE SCALE GENOMIC DNA]</scope>
    <source>
        <strain evidence="2 3">DAOM 227022</strain>
    </source>
</reference>
<dbReference type="STRING" id="658196.A0A397SI04"/>
<proteinExistence type="predicted"/>
<evidence type="ECO:0000256" key="1">
    <source>
        <dbReference type="SAM" id="MobiDB-lite"/>
    </source>
</evidence>
<dbReference type="AlphaFoldDB" id="A0A397SI04"/>
<accession>A0A397SI04</accession>
<organism evidence="2 3">
    <name type="scientific">Glomus cerebriforme</name>
    <dbReference type="NCBI Taxonomy" id="658196"/>
    <lineage>
        <taxon>Eukaryota</taxon>
        <taxon>Fungi</taxon>
        <taxon>Fungi incertae sedis</taxon>
        <taxon>Mucoromycota</taxon>
        <taxon>Glomeromycotina</taxon>
        <taxon>Glomeromycetes</taxon>
        <taxon>Glomerales</taxon>
        <taxon>Glomeraceae</taxon>
        <taxon>Glomus</taxon>
    </lineage>
</organism>
<dbReference type="Proteomes" id="UP000265703">
    <property type="component" value="Unassembled WGS sequence"/>
</dbReference>